<comment type="caution">
    <text evidence="13">The sequence shown here is derived from an EMBL/GenBank/DDBJ whole genome shotgun (WGS) entry which is preliminary data.</text>
</comment>
<protein>
    <recommendedName>
        <fullName evidence="11">DNA polymerase III subunit gamma/tau</fullName>
        <ecNumber evidence="11">2.7.7.7</ecNumber>
    </recommendedName>
</protein>
<dbReference type="Gene3D" id="1.10.8.60">
    <property type="match status" value="1"/>
</dbReference>
<dbReference type="InterPro" id="IPR050238">
    <property type="entry name" value="DNA_Rep/Repair_Clamp_Loader"/>
</dbReference>
<evidence type="ECO:0000256" key="5">
    <source>
        <dbReference type="ARBA" id="ARBA00022723"/>
    </source>
</evidence>
<keyword evidence="2 11" id="KW-0808">Transferase</keyword>
<dbReference type="GO" id="GO:0009360">
    <property type="term" value="C:DNA polymerase III complex"/>
    <property type="evidence" value="ECO:0007669"/>
    <property type="project" value="InterPro"/>
</dbReference>
<dbReference type="EMBL" id="DTHO01000052">
    <property type="protein sequence ID" value="HGG99730.1"/>
    <property type="molecule type" value="Genomic_DNA"/>
</dbReference>
<dbReference type="CDD" id="cd18137">
    <property type="entry name" value="HLD_clamp_pol_III_gamma_tau"/>
    <property type="match status" value="1"/>
</dbReference>
<dbReference type="SUPFAM" id="SSF52540">
    <property type="entry name" value="P-loop containing nucleoside triphosphate hydrolases"/>
    <property type="match status" value="1"/>
</dbReference>
<evidence type="ECO:0000256" key="6">
    <source>
        <dbReference type="ARBA" id="ARBA00022741"/>
    </source>
</evidence>
<comment type="function">
    <text evidence="11">DNA polymerase III is a complex, multichain enzyme responsible for most of the replicative synthesis in bacteria. This DNA polymerase also exhibits 3' to 5' exonuclease activity.</text>
</comment>
<name>A0A7C4EP59_9BACT</name>
<dbReference type="GO" id="GO:0003887">
    <property type="term" value="F:DNA-directed DNA polymerase activity"/>
    <property type="evidence" value="ECO:0007669"/>
    <property type="project" value="UniProtKB-KW"/>
</dbReference>
<keyword evidence="8 11" id="KW-0067">ATP-binding</keyword>
<evidence type="ECO:0000256" key="1">
    <source>
        <dbReference type="ARBA" id="ARBA00006360"/>
    </source>
</evidence>
<accession>A0A7C4EP59</accession>
<keyword evidence="7" id="KW-0862">Zinc</keyword>
<evidence type="ECO:0000313" key="13">
    <source>
        <dbReference type="EMBL" id="HGG99730.1"/>
    </source>
</evidence>
<evidence type="ECO:0000259" key="12">
    <source>
        <dbReference type="SMART" id="SM00382"/>
    </source>
</evidence>
<dbReference type="Gene3D" id="1.20.272.10">
    <property type="match status" value="1"/>
</dbReference>
<dbReference type="InterPro" id="IPR027417">
    <property type="entry name" value="P-loop_NTPase"/>
</dbReference>
<reference evidence="13" key="1">
    <citation type="journal article" date="2020" name="mSystems">
        <title>Genome- and Community-Level Interaction Insights into Carbon Utilization and Element Cycling Functions of Hydrothermarchaeota in Hydrothermal Sediment.</title>
        <authorList>
            <person name="Zhou Z."/>
            <person name="Liu Y."/>
            <person name="Xu W."/>
            <person name="Pan J."/>
            <person name="Luo Z.H."/>
            <person name="Li M."/>
        </authorList>
    </citation>
    <scope>NUCLEOTIDE SEQUENCE [LARGE SCALE GENOMIC DNA]</scope>
    <source>
        <strain evidence="13">SpSt-788</strain>
    </source>
</reference>
<keyword evidence="9 11" id="KW-0239">DNA-directed DNA polymerase</keyword>
<dbReference type="GO" id="GO:0006261">
    <property type="term" value="P:DNA-templated DNA replication"/>
    <property type="evidence" value="ECO:0007669"/>
    <property type="project" value="TreeGrafter"/>
</dbReference>
<dbReference type="InterPro" id="IPR012763">
    <property type="entry name" value="DNA_pol_III_sug/sutau_N"/>
</dbReference>
<dbReference type="NCBIfam" id="NF004046">
    <property type="entry name" value="PRK05563.1"/>
    <property type="match status" value="1"/>
</dbReference>
<evidence type="ECO:0000256" key="7">
    <source>
        <dbReference type="ARBA" id="ARBA00022833"/>
    </source>
</evidence>
<dbReference type="SUPFAM" id="SSF48019">
    <property type="entry name" value="post-AAA+ oligomerization domain-like"/>
    <property type="match status" value="1"/>
</dbReference>
<evidence type="ECO:0000256" key="11">
    <source>
        <dbReference type="RuleBase" id="RU364063"/>
    </source>
</evidence>
<dbReference type="InterPro" id="IPR003593">
    <property type="entry name" value="AAA+_ATPase"/>
</dbReference>
<dbReference type="CDD" id="cd00009">
    <property type="entry name" value="AAA"/>
    <property type="match status" value="1"/>
</dbReference>
<dbReference type="Gene3D" id="3.40.50.300">
    <property type="entry name" value="P-loop containing nucleotide triphosphate hydrolases"/>
    <property type="match status" value="1"/>
</dbReference>
<evidence type="ECO:0000256" key="9">
    <source>
        <dbReference type="ARBA" id="ARBA00022932"/>
    </source>
</evidence>
<evidence type="ECO:0000256" key="8">
    <source>
        <dbReference type="ARBA" id="ARBA00022840"/>
    </source>
</evidence>
<dbReference type="AlphaFoldDB" id="A0A7C4EP59"/>
<dbReference type="InterPro" id="IPR045085">
    <property type="entry name" value="HLD_clamp_pol_III_gamma_tau"/>
</dbReference>
<keyword evidence="6 11" id="KW-0547">Nucleotide-binding</keyword>
<comment type="similarity">
    <text evidence="1 11">Belongs to the DnaX/STICHEL family.</text>
</comment>
<comment type="subunit">
    <text evidence="11">DNA polymerase III contains a core (composed of alpha, epsilon and theta chains) that associates with a tau subunit. This core dimerizes to form the POLIII' complex. PolIII' associates with the gamma complex (composed of gamma, delta, delta', psi and chi chains) and with the beta chain to form the complete DNA polymerase III complex.</text>
</comment>
<sequence length="487" mass="55083">MGYLGFARKYRPQNFSEVVGQEVVVKILENSLKKGKLSHAYIFSGPKGVGKTSVARILAKALNCSSSHNRPCDECPSCIAVKEGRTMSVIEMDAASHTSVDNIRDLRENIRYASAEGFYKVYIIDEAHMLSQAAFNAFLKTLEEPPPHVVFVLATTEPRKIPLTVLSRCQHLQFRRIPVNLIKERLESVCSIEGINVTDEALYAIASSSEGSMRDALVLLDQITSFTESITIDDVNLLTGQTDIKTLYELADSLIDGNREKIILLVEELNNAGTDFKLLTKDLIHFLRNALIHKITKTVYTTETASKMIENLNRKTSEEHLLILLKDLINSEIAIKSSFFPRIAFEITLLKLSMLSNFRNIDDVIKDFKNESLSQWERFLQKIEIENPLLAMKIKHAEVKFKKGEIQLIYNGGASLYADSLRECISEIQNMLKEFIPDVKITIHEKSDPEKENKRQEMLDHPLVKKTLQLFDGRILSIIPKKGGNNV</sequence>
<organism evidence="13">
    <name type="scientific">Thermodesulfovibrio aggregans</name>
    <dbReference type="NCBI Taxonomy" id="86166"/>
    <lineage>
        <taxon>Bacteria</taxon>
        <taxon>Pseudomonadati</taxon>
        <taxon>Nitrospirota</taxon>
        <taxon>Thermodesulfovibrionia</taxon>
        <taxon>Thermodesulfovibrionales</taxon>
        <taxon>Thermodesulfovibrionaceae</taxon>
        <taxon>Thermodesulfovibrio</taxon>
    </lineage>
</organism>
<dbReference type="PANTHER" id="PTHR11669:SF0">
    <property type="entry name" value="PROTEIN STICHEL-LIKE 2"/>
    <property type="match status" value="1"/>
</dbReference>
<keyword evidence="5" id="KW-0479">Metal-binding</keyword>
<dbReference type="FunFam" id="3.40.50.300:FF:000014">
    <property type="entry name" value="DNA polymerase III subunit gamma/tau"/>
    <property type="match status" value="1"/>
</dbReference>
<dbReference type="InterPro" id="IPR022754">
    <property type="entry name" value="DNA_pol_III_gamma-3"/>
</dbReference>
<dbReference type="NCBIfam" id="TIGR02397">
    <property type="entry name" value="dnaX_nterm"/>
    <property type="match status" value="1"/>
</dbReference>
<dbReference type="InterPro" id="IPR008921">
    <property type="entry name" value="DNA_pol3_clamp-load_cplx_C"/>
</dbReference>
<evidence type="ECO:0000256" key="3">
    <source>
        <dbReference type="ARBA" id="ARBA00022695"/>
    </source>
</evidence>
<dbReference type="Pfam" id="PF22608">
    <property type="entry name" value="DNAX_ATPase_lid"/>
    <property type="match status" value="1"/>
</dbReference>
<feature type="domain" description="AAA+ ATPase" evidence="12">
    <location>
        <begin position="37"/>
        <end position="178"/>
    </location>
</feature>
<dbReference type="FunFam" id="1.10.8.60:FF:000013">
    <property type="entry name" value="DNA polymerase III subunit gamma/tau"/>
    <property type="match status" value="1"/>
</dbReference>
<proteinExistence type="inferred from homology"/>
<dbReference type="InterPro" id="IPR001270">
    <property type="entry name" value="ClpA/B"/>
</dbReference>
<evidence type="ECO:0000256" key="4">
    <source>
        <dbReference type="ARBA" id="ARBA00022705"/>
    </source>
</evidence>
<dbReference type="GO" id="GO:0046872">
    <property type="term" value="F:metal ion binding"/>
    <property type="evidence" value="ECO:0007669"/>
    <property type="project" value="UniProtKB-KW"/>
</dbReference>
<keyword evidence="3 11" id="KW-0548">Nucleotidyltransferase</keyword>
<dbReference type="SMART" id="SM00382">
    <property type="entry name" value="AAA"/>
    <property type="match status" value="1"/>
</dbReference>
<evidence type="ECO:0000256" key="2">
    <source>
        <dbReference type="ARBA" id="ARBA00022679"/>
    </source>
</evidence>
<keyword evidence="4 11" id="KW-0235">DNA replication</keyword>
<dbReference type="PANTHER" id="PTHR11669">
    <property type="entry name" value="REPLICATION FACTOR C / DNA POLYMERASE III GAMMA-TAU SUBUNIT"/>
    <property type="match status" value="1"/>
</dbReference>
<dbReference type="GO" id="GO:0003677">
    <property type="term" value="F:DNA binding"/>
    <property type="evidence" value="ECO:0007669"/>
    <property type="project" value="InterPro"/>
</dbReference>
<dbReference type="Pfam" id="PF13177">
    <property type="entry name" value="DNA_pol3_delta2"/>
    <property type="match status" value="1"/>
</dbReference>
<gene>
    <name evidence="11 13" type="primary">dnaX</name>
    <name evidence="13" type="ORF">ENV75_04705</name>
</gene>
<dbReference type="Pfam" id="PF12169">
    <property type="entry name" value="DNA_pol3_gamma3"/>
    <property type="match status" value="1"/>
</dbReference>
<dbReference type="PRINTS" id="PR00300">
    <property type="entry name" value="CLPPROTEASEA"/>
</dbReference>
<dbReference type="EC" id="2.7.7.7" evidence="11"/>
<dbReference type="GO" id="GO:0005524">
    <property type="term" value="F:ATP binding"/>
    <property type="evidence" value="ECO:0007669"/>
    <property type="project" value="UniProtKB-KW"/>
</dbReference>
<evidence type="ECO:0000256" key="10">
    <source>
        <dbReference type="ARBA" id="ARBA00049244"/>
    </source>
</evidence>
<comment type="catalytic activity">
    <reaction evidence="10 11">
        <text>DNA(n) + a 2'-deoxyribonucleoside 5'-triphosphate = DNA(n+1) + diphosphate</text>
        <dbReference type="Rhea" id="RHEA:22508"/>
        <dbReference type="Rhea" id="RHEA-COMP:17339"/>
        <dbReference type="Rhea" id="RHEA-COMP:17340"/>
        <dbReference type="ChEBI" id="CHEBI:33019"/>
        <dbReference type="ChEBI" id="CHEBI:61560"/>
        <dbReference type="ChEBI" id="CHEBI:173112"/>
        <dbReference type="EC" id="2.7.7.7"/>
    </reaction>
</comment>